<dbReference type="EMBL" id="JBHMEP010000007">
    <property type="protein sequence ID" value="MFB9136828.1"/>
    <property type="molecule type" value="Genomic_DNA"/>
</dbReference>
<keyword evidence="1" id="KW-0472">Membrane</keyword>
<feature type="transmembrane region" description="Helical" evidence="1">
    <location>
        <begin position="49"/>
        <end position="66"/>
    </location>
</feature>
<dbReference type="PIRSF" id="PIRSF004117">
    <property type="entry name" value="Phage_coat_B"/>
    <property type="match status" value="1"/>
</dbReference>
<organism evidence="3 4">
    <name type="scientific">Vibrio olivae</name>
    <dbReference type="NCBI Taxonomy" id="1243002"/>
    <lineage>
        <taxon>Bacteria</taxon>
        <taxon>Pseudomonadati</taxon>
        <taxon>Pseudomonadota</taxon>
        <taxon>Gammaproteobacteria</taxon>
        <taxon>Vibrionales</taxon>
        <taxon>Vibrionaceae</taxon>
        <taxon>Vibrio</taxon>
    </lineage>
</organism>
<dbReference type="Pfam" id="PF19199">
    <property type="entry name" value="Phage_coatGP8"/>
    <property type="match status" value="1"/>
</dbReference>
<dbReference type="InterPro" id="IPR023390">
    <property type="entry name" value="Phage_M13_G8P_capsid_dom_sf"/>
</dbReference>
<evidence type="ECO:0000256" key="1">
    <source>
        <dbReference type="SAM" id="Phobius"/>
    </source>
</evidence>
<proteinExistence type="predicted"/>
<accession>A0ABV5HRE2</accession>
<name>A0ABV5HRE2_9VIBR</name>
<dbReference type="SUPFAM" id="SSF57987">
    <property type="entry name" value="Inovirus (filamentous phage) major coat protein"/>
    <property type="match status" value="1"/>
</dbReference>
<keyword evidence="1" id="KW-0812">Transmembrane</keyword>
<keyword evidence="2" id="KW-0732">Signal</keyword>
<evidence type="ECO:0000256" key="2">
    <source>
        <dbReference type="SAM" id="SignalP"/>
    </source>
</evidence>
<sequence length="74" mass="7414">MKVKILSLKNVVGASLVAVASSSHAELPVDAQAAVDSVSGMGTDFVSAAWGIAVVVVAGFAGIKLFKKAINKAT</sequence>
<keyword evidence="4" id="KW-1185">Reference proteome</keyword>
<keyword evidence="3" id="KW-0946">Virion</keyword>
<keyword evidence="3" id="KW-0167">Capsid protein</keyword>
<feature type="chain" id="PRO_5046711931" evidence="2">
    <location>
        <begin position="26"/>
        <end position="74"/>
    </location>
</feature>
<gene>
    <name evidence="3" type="ORF">ACFFUV_17810</name>
</gene>
<evidence type="ECO:0000313" key="3">
    <source>
        <dbReference type="EMBL" id="MFB9136828.1"/>
    </source>
</evidence>
<keyword evidence="1" id="KW-1133">Transmembrane helix</keyword>
<dbReference type="InterPro" id="IPR008020">
    <property type="entry name" value="G8P"/>
</dbReference>
<dbReference type="Gene3D" id="1.20.5.80">
    <property type="match status" value="1"/>
</dbReference>
<evidence type="ECO:0000313" key="4">
    <source>
        <dbReference type="Proteomes" id="UP001589645"/>
    </source>
</evidence>
<reference evidence="3 4" key="1">
    <citation type="submission" date="2024-09" db="EMBL/GenBank/DDBJ databases">
        <authorList>
            <person name="Sun Q."/>
            <person name="Mori K."/>
        </authorList>
    </citation>
    <scope>NUCLEOTIDE SEQUENCE [LARGE SCALE GENOMIC DNA]</scope>
    <source>
        <strain evidence="3 4">CECT 8064</strain>
    </source>
</reference>
<protein>
    <submittedName>
        <fullName evidence="3">Major coat protein</fullName>
    </submittedName>
</protein>
<dbReference type="Proteomes" id="UP001589645">
    <property type="component" value="Unassembled WGS sequence"/>
</dbReference>
<dbReference type="RefSeq" id="WP_390195348.1">
    <property type="nucleotide sequence ID" value="NZ_JBHMEP010000007.1"/>
</dbReference>
<comment type="caution">
    <text evidence="3">The sequence shown here is derived from an EMBL/GenBank/DDBJ whole genome shotgun (WGS) entry which is preliminary data.</text>
</comment>
<feature type="signal peptide" evidence="2">
    <location>
        <begin position="1"/>
        <end position="25"/>
    </location>
</feature>